<reference evidence="3" key="1">
    <citation type="submission" date="2009-11" db="EMBL/GenBank/DDBJ databases">
        <title>The complete genome of Sulfurospirillum deleyianum DSM 6946.</title>
        <authorList>
            <consortium name="US DOE Joint Genome Institute (JGI-PGF)"/>
            <person name="Lucas S."/>
            <person name="Copeland A."/>
            <person name="Lapidus A."/>
            <person name="Glavina del Rio T."/>
            <person name="Dalin E."/>
            <person name="Tice H."/>
            <person name="Bruce D."/>
            <person name="Goodwin L."/>
            <person name="Pitluck S."/>
            <person name="Kyrpides N."/>
            <person name="Mavromatis K."/>
            <person name="Ivanova N."/>
            <person name="Ovchinnikova G."/>
            <person name="Munk A.C."/>
            <person name="Lu M."/>
            <person name="Brettin T."/>
            <person name="Detter J.C."/>
            <person name="Han C."/>
            <person name="Tapia R."/>
            <person name="Larimer F."/>
            <person name="Land M."/>
            <person name="Hauser L."/>
            <person name="Markowitz V."/>
            <person name="Cheng J.F."/>
            <person name="Hugenholtz P."/>
            <person name="Woyke T."/>
            <person name="Wu D."/>
            <person name="Aumann P."/>
            <person name="Schneider S."/>
            <person name="Lang E."/>
            <person name="Spring S."/>
            <person name="Klenk H.P."/>
            <person name="Eisen J.A."/>
        </authorList>
    </citation>
    <scope>NUCLEOTIDE SEQUENCE [LARGE SCALE GENOMIC DNA]</scope>
    <source>
        <strain evidence="3">ATCC 51133 / DSM 6946 / 5175</strain>
    </source>
</reference>
<proteinExistence type="predicted"/>
<dbReference type="eggNOG" id="COG2733">
    <property type="taxonomic scope" value="Bacteria"/>
</dbReference>
<keyword evidence="1" id="KW-1133">Transmembrane helix</keyword>
<reference evidence="2 3" key="2">
    <citation type="journal article" date="2010" name="Stand. Genomic Sci.">
        <title>Complete genome sequence of Sulfurospirillum deleyianum type strain (5175).</title>
        <authorList>
            <person name="Sikorski J."/>
            <person name="Lapidus A."/>
            <person name="Copeland A."/>
            <person name="Glavina Del Rio T."/>
            <person name="Nolan M."/>
            <person name="Lucas S."/>
            <person name="Chen F."/>
            <person name="Tice H."/>
            <person name="Cheng J.F."/>
            <person name="Saunders E."/>
            <person name="Bruce D."/>
            <person name="Goodwin L."/>
            <person name="Pitluck S."/>
            <person name="Ovchinnikova G."/>
            <person name="Pati A."/>
            <person name="Ivanova N."/>
            <person name="Mavromatis K."/>
            <person name="Chen A."/>
            <person name="Palaniappan K."/>
            <person name="Chain P."/>
            <person name="Land M."/>
            <person name="Hauser L."/>
            <person name="Chang Y.J."/>
            <person name="Jeffries C.D."/>
            <person name="Brettin T."/>
            <person name="Detter J.C."/>
            <person name="Han C."/>
            <person name="Rohde M."/>
            <person name="Lang E."/>
            <person name="Spring S."/>
            <person name="Goker M."/>
            <person name="Bristow J."/>
            <person name="Eisen J.A."/>
            <person name="Markowitz V."/>
            <person name="Hugenholtz P."/>
            <person name="Kyrpides N.C."/>
            <person name="Klenk H.P."/>
        </authorList>
    </citation>
    <scope>NUCLEOTIDE SEQUENCE [LARGE SCALE GENOMIC DNA]</scope>
    <source>
        <strain evidence="3">ATCC 51133 / DSM 6946 / 5175</strain>
    </source>
</reference>
<dbReference type="PANTHER" id="PTHR38568:SF1">
    <property type="entry name" value="DUF445 DOMAIN-CONTAINING PROTEIN"/>
    <property type="match status" value="1"/>
</dbReference>
<keyword evidence="1" id="KW-0812">Transmembrane</keyword>
<feature type="transmembrane region" description="Helical" evidence="1">
    <location>
        <begin position="214"/>
        <end position="235"/>
    </location>
</feature>
<protein>
    <recommendedName>
        <fullName evidence="4">DUF445 domain-containing protein</fullName>
    </recommendedName>
</protein>
<sequence>MILDKSWLTNLISIVITLLSFALPEPYAKWCLLAGLFALSGAITNQIAIHMLFEKVPFFYGSGVIELRFEAFKTSIKNLMMTQFFTKEQLDSFFAKEEKGLNLTPIIEEMDVSPAFDALTKTVMESSFGGMLGMFGGASALEGLRQPFSIKLKNSIVEISKSNEFQQKIAQNIKNSSLSNDMLQTVEQMIDARLSELSPQMVKEIVQEFMREHLGWLVVWGGVFGGLIGVLSSAVL</sequence>
<dbReference type="RefSeq" id="WP_012856800.1">
    <property type="nucleotide sequence ID" value="NC_013512.1"/>
</dbReference>
<dbReference type="HOGENOM" id="CLU_077507_0_0_7"/>
<name>D1B1S2_SULD5</name>
<dbReference type="OrthoDB" id="5338794at2"/>
<dbReference type="Proteomes" id="UP000002222">
    <property type="component" value="Chromosome"/>
</dbReference>
<dbReference type="AlphaFoldDB" id="D1B1S2"/>
<dbReference type="PANTHER" id="PTHR38568">
    <property type="entry name" value="DUF445 DOMAIN-CONTAINING PROTEIN-RELATED"/>
    <property type="match status" value="1"/>
</dbReference>
<dbReference type="KEGG" id="sdl:Sdel_1017"/>
<dbReference type="STRING" id="525898.Sdel_1017"/>
<feature type="transmembrane region" description="Helical" evidence="1">
    <location>
        <begin position="30"/>
        <end position="53"/>
    </location>
</feature>
<evidence type="ECO:0000256" key="1">
    <source>
        <dbReference type="SAM" id="Phobius"/>
    </source>
</evidence>
<feature type="transmembrane region" description="Helical" evidence="1">
    <location>
        <begin position="6"/>
        <end position="23"/>
    </location>
</feature>
<keyword evidence="1" id="KW-0472">Membrane</keyword>
<accession>D1B1S2</accession>
<gene>
    <name evidence="2" type="ordered locus">Sdel_1017</name>
</gene>
<evidence type="ECO:0008006" key="4">
    <source>
        <dbReference type="Google" id="ProtNLM"/>
    </source>
</evidence>
<keyword evidence="3" id="KW-1185">Reference proteome</keyword>
<evidence type="ECO:0000313" key="2">
    <source>
        <dbReference type="EMBL" id="ACZ12042.1"/>
    </source>
</evidence>
<organism evidence="2 3">
    <name type="scientific">Sulfurospirillum deleyianum (strain ATCC 51133 / DSM 6946 / 5175)</name>
    <dbReference type="NCBI Taxonomy" id="525898"/>
    <lineage>
        <taxon>Bacteria</taxon>
        <taxon>Pseudomonadati</taxon>
        <taxon>Campylobacterota</taxon>
        <taxon>Epsilonproteobacteria</taxon>
        <taxon>Campylobacterales</taxon>
        <taxon>Sulfurospirillaceae</taxon>
        <taxon>Sulfurospirillum</taxon>
    </lineage>
</organism>
<evidence type="ECO:0000313" key="3">
    <source>
        <dbReference type="Proteomes" id="UP000002222"/>
    </source>
</evidence>
<dbReference type="EMBL" id="CP001816">
    <property type="protein sequence ID" value="ACZ12042.1"/>
    <property type="molecule type" value="Genomic_DNA"/>
</dbReference>